<protein>
    <submittedName>
        <fullName evidence="1">Uncharacterized protein</fullName>
    </submittedName>
</protein>
<organism evidence="1">
    <name type="scientific">uncultured marine virus</name>
    <dbReference type="NCBI Taxonomy" id="186617"/>
    <lineage>
        <taxon>Viruses</taxon>
        <taxon>environmental samples</taxon>
    </lineage>
</organism>
<accession>A0A0F7L1W8</accession>
<name>A0A0F7L1W8_9VIRU</name>
<sequence>MRNVAVRKWSGLGRLHVLVGAWVKPFALSSFKSAHYYASNQVVDVARLRKPLL</sequence>
<reference evidence="1" key="2">
    <citation type="submission" date="2015-03" db="EMBL/GenBank/DDBJ databases">
        <authorList>
            <person name="Chow C.-E.T."/>
            <person name="Winget D.M."/>
            <person name="White R.A.III."/>
            <person name="Hallam S.J."/>
            <person name="Suttle C.A."/>
        </authorList>
    </citation>
    <scope>NUCLEOTIDE SEQUENCE</scope>
    <source>
        <strain evidence="1">Anoxic3_1</strain>
    </source>
</reference>
<proteinExistence type="predicted"/>
<dbReference type="EMBL" id="KR029577">
    <property type="protein sequence ID" value="AKH45870.1"/>
    <property type="molecule type" value="Genomic_DNA"/>
</dbReference>
<reference evidence="1" key="1">
    <citation type="journal article" date="2015" name="Front. Microbiol.">
        <title>Combining genomic sequencing methods to explore viral diversity and reveal potential virus-host interactions.</title>
        <authorList>
            <person name="Chow C.E."/>
            <person name="Winget D.M."/>
            <person name="White R.A.III."/>
            <person name="Hallam S.J."/>
            <person name="Suttle C.A."/>
        </authorList>
    </citation>
    <scope>NUCLEOTIDE SEQUENCE</scope>
    <source>
        <strain evidence="1">Anoxic3_1</strain>
    </source>
</reference>
<evidence type="ECO:0000313" key="1">
    <source>
        <dbReference type="EMBL" id="AKH45870.1"/>
    </source>
</evidence>